<reference evidence="1 2" key="1">
    <citation type="submission" date="2018-11" db="EMBL/GenBank/DDBJ databases">
        <authorList>
            <consortium name="Pathogen Informatics"/>
        </authorList>
    </citation>
    <scope>NUCLEOTIDE SEQUENCE [LARGE SCALE GENOMIC DNA]</scope>
    <source>
        <strain evidence="1 2">Zambia</strain>
    </source>
</reference>
<dbReference type="Pfam" id="PF00078">
    <property type="entry name" value="RVT_1"/>
    <property type="match status" value="1"/>
</dbReference>
<protein>
    <submittedName>
        <fullName evidence="1">Uncharacterized protein</fullName>
    </submittedName>
</protein>
<dbReference type="PROSITE" id="PS50878">
    <property type="entry name" value="RT_POL"/>
    <property type="match status" value="1"/>
</dbReference>
<dbReference type="PANTHER" id="PTHR47027">
    <property type="entry name" value="REVERSE TRANSCRIPTASE DOMAIN-CONTAINING PROTEIN"/>
    <property type="match status" value="1"/>
</dbReference>
<organism evidence="1 2">
    <name type="scientific">Schistosoma margrebowiei</name>
    <dbReference type="NCBI Taxonomy" id="48269"/>
    <lineage>
        <taxon>Eukaryota</taxon>
        <taxon>Metazoa</taxon>
        <taxon>Spiralia</taxon>
        <taxon>Lophotrochozoa</taxon>
        <taxon>Platyhelminthes</taxon>
        <taxon>Trematoda</taxon>
        <taxon>Digenea</taxon>
        <taxon>Strigeidida</taxon>
        <taxon>Schistosomatoidea</taxon>
        <taxon>Schistosomatidae</taxon>
        <taxon>Schistosoma</taxon>
    </lineage>
</organism>
<dbReference type="AlphaFoldDB" id="A0A183LNT3"/>
<dbReference type="SUPFAM" id="SSF56672">
    <property type="entry name" value="DNA/RNA polymerases"/>
    <property type="match status" value="1"/>
</dbReference>
<dbReference type="PANTHER" id="PTHR47027:SF25">
    <property type="entry name" value="REVERSE TRANSCRIPTASE DOMAIN-CONTAINING PROTEIN"/>
    <property type="match status" value="1"/>
</dbReference>
<dbReference type="Proteomes" id="UP000277204">
    <property type="component" value="Unassembled WGS sequence"/>
</dbReference>
<dbReference type="InterPro" id="IPR043502">
    <property type="entry name" value="DNA/RNA_pol_sf"/>
</dbReference>
<name>A0A183LNT3_9TREM</name>
<proteinExistence type="predicted"/>
<gene>
    <name evidence="1" type="ORF">SMRZ_LOCUS5458</name>
</gene>
<dbReference type="CDD" id="cd01650">
    <property type="entry name" value="RT_nLTR_like"/>
    <property type="match status" value="1"/>
</dbReference>
<keyword evidence="2" id="KW-1185">Reference proteome</keyword>
<dbReference type="InterPro" id="IPR000477">
    <property type="entry name" value="RT_dom"/>
</dbReference>
<dbReference type="EMBL" id="UZAI01001890">
    <property type="protein sequence ID" value="VDO66215.1"/>
    <property type="molecule type" value="Genomic_DNA"/>
</dbReference>
<evidence type="ECO:0000313" key="1">
    <source>
        <dbReference type="EMBL" id="VDO66215.1"/>
    </source>
</evidence>
<evidence type="ECO:0000313" key="2">
    <source>
        <dbReference type="Proteomes" id="UP000277204"/>
    </source>
</evidence>
<sequence length="366" mass="41650">MKDAVDAQLRDQQAGFRKDRSCTDQIETLRIIVEQSVEWNSSLYINFIGYEKAFDSVDRRTLWKLLRHYGVPEKIVNIIRNSYDGLQCKVVHGGQLTDAFHVRTGVRQGCLLSHFLFLLVVDWIMKTSTSEGKHGIKWTAQNQLDDLDFADVLALLSHTHEQMQIKTASVAAVSASVGLSIHKGKTKVLKFKAENSDPITLDGESLENVESLTYLGSVIDEQGGSDADNRKLELSCLFIIFALFQHKICIKKMPPSKLHSYKTKTSNQNITQFKSIDDTDIYSCHSNTDSKSFESTNYKIPKSTQLYYPLKHCKITNNNDNDLIYKTNLQQDKTNNQIKSQLHTSITKLPKSMIHKQIKFMEHGSE</sequence>
<accession>A0A183LNT3</accession>